<keyword evidence="2" id="KW-0812">Transmembrane</keyword>
<comment type="caution">
    <text evidence="3">The sequence shown here is derived from an EMBL/GenBank/DDBJ whole genome shotgun (WGS) entry which is preliminary data.</text>
</comment>
<organism evidence="3 4">
    <name type="scientific">Saccharopolyspora griseoalba</name>
    <dbReference type="NCBI Taxonomy" id="1431848"/>
    <lineage>
        <taxon>Bacteria</taxon>
        <taxon>Bacillati</taxon>
        <taxon>Actinomycetota</taxon>
        <taxon>Actinomycetes</taxon>
        <taxon>Pseudonocardiales</taxon>
        <taxon>Pseudonocardiaceae</taxon>
        <taxon>Saccharopolyspora</taxon>
    </lineage>
</organism>
<reference evidence="4" key="1">
    <citation type="journal article" date="2019" name="Int. J. Syst. Evol. Microbiol.">
        <title>The Global Catalogue of Microorganisms (GCM) 10K type strain sequencing project: providing services to taxonomists for standard genome sequencing and annotation.</title>
        <authorList>
            <consortium name="The Broad Institute Genomics Platform"/>
            <consortium name="The Broad Institute Genome Sequencing Center for Infectious Disease"/>
            <person name="Wu L."/>
            <person name="Ma J."/>
        </authorList>
    </citation>
    <scope>NUCLEOTIDE SEQUENCE [LARGE SCALE GENOMIC DNA]</scope>
    <source>
        <strain evidence="4">WLHS5</strain>
    </source>
</reference>
<protein>
    <submittedName>
        <fullName evidence="3">Uncharacterized protein</fullName>
    </submittedName>
</protein>
<accession>A0ABW2LGZ6</accession>
<feature type="transmembrane region" description="Helical" evidence="2">
    <location>
        <begin position="78"/>
        <end position="100"/>
    </location>
</feature>
<evidence type="ECO:0000313" key="3">
    <source>
        <dbReference type="EMBL" id="MFC7341598.1"/>
    </source>
</evidence>
<dbReference type="Proteomes" id="UP001596504">
    <property type="component" value="Unassembled WGS sequence"/>
</dbReference>
<keyword evidence="2" id="KW-1133">Transmembrane helix</keyword>
<sequence length="116" mass="12255">MTTGAEPWPADGPKLNPDEPEPRSGARLNQPWRAALAGLELIAAIALVLFALWAWQRGVVTIHLPGPDGSREVVTRSVGSWLTGAVGAVTLGGLLVIDAIRQLVLAFRARGRADEG</sequence>
<dbReference type="RefSeq" id="WP_380666639.1">
    <property type="nucleotide sequence ID" value="NZ_JBHTCJ010000004.1"/>
</dbReference>
<evidence type="ECO:0000256" key="2">
    <source>
        <dbReference type="SAM" id="Phobius"/>
    </source>
</evidence>
<feature type="region of interest" description="Disordered" evidence="1">
    <location>
        <begin position="1"/>
        <end position="27"/>
    </location>
</feature>
<name>A0ABW2LGZ6_9PSEU</name>
<dbReference type="EMBL" id="JBHTCJ010000004">
    <property type="protein sequence ID" value="MFC7341598.1"/>
    <property type="molecule type" value="Genomic_DNA"/>
</dbReference>
<gene>
    <name evidence="3" type="ORF">ACFQRI_09250</name>
</gene>
<feature type="transmembrane region" description="Helical" evidence="2">
    <location>
        <begin position="34"/>
        <end position="55"/>
    </location>
</feature>
<keyword evidence="4" id="KW-1185">Reference proteome</keyword>
<proteinExistence type="predicted"/>
<evidence type="ECO:0000313" key="4">
    <source>
        <dbReference type="Proteomes" id="UP001596504"/>
    </source>
</evidence>
<keyword evidence="2" id="KW-0472">Membrane</keyword>
<evidence type="ECO:0000256" key="1">
    <source>
        <dbReference type="SAM" id="MobiDB-lite"/>
    </source>
</evidence>